<feature type="compositionally biased region" description="Low complexity" evidence="1">
    <location>
        <begin position="20"/>
        <end position="30"/>
    </location>
</feature>
<sequence>MRCPHPGVTEGAAGPGSLGAPGAAGTSPPLQGWGRTYLSSLCGGGKGLTTPPSPRGEPPPRGPYLPGADRQHRALCLTPLQTLPSPRRSAGPSVTEGGGSQSGAHLLLIDGSRGGARRGRVVAPPLGPCDWLLKKHTAPEKKLSSCRMTTAAPEVMDQWHRGRLSRARVQK</sequence>
<feature type="compositionally biased region" description="Pro residues" evidence="1">
    <location>
        <begin position="51"/>
        <end position="63"/>
    </location>
</feature>
<organism evidence="2 3">
    <name type="scientific">Pleurodeles waltl</name>
    <name type="common">Iberian ribbed newt</name>
    <dbReference type="NCBI Taxonomy" id="8319"/>
    <lineage>
        <taxon>Eukaryota</taxon>
        <taxon>Metazoa</taxon>
        <taxon>Chordata</taxon>
        <taxon>Craniata</taxon>
        <taxon>Vertebrata</taxon>
        <taxon>Euteleostomi</taxon>
        <taxon>Amphibia</taxon>
        <taxon>Batrachia</taxon>
        <taxon>Caudata</taxon>
        <taxon>Salamandroidea</taxon>
        <taxon>Salamandridae</taxon>
        <taxon>Pleurodelinae</taxon>
        <taxon>Pleurodeles</taxon>
    </lineage>
</organism>
<dbReference type="AlphaFoldDB" id="A0AAV7LW78"/>
<evidence type="ECO:0000256" key="1">
    <source>
        <dbReference type="SAM" id="MobiDB-lite"/>
    </source>
</evidence>
<accession>A0AAV7LW78</accession>
<name>A0AAV7LW78_PLEWA</name>
<feature type="region of interest" description="Disordered" evidence="1">
    <location>
        <begin position="1"/>
        <end position="106"/>
    </location>
</feature>
<evidence type="ECO:0000313" key="3">
    <source>
        <dbReference type="Proteomes" id="UP001066276"/>
    </source>
</evidence>
<dbReference type="EMBL" id="JANPWB010000014">
    <property type="protein sequence ID" value="KAJ1095243.1"/>
    <property type="molecule type" value="Genomic_DNA"/>
</dbReference>
<dbReference type="Proteomes" id="UP001066276">
    <property type="component" value="Chromosome 10"/>
</dbReference>
<keyword evidence="3" id="KW-1185">Reference proteome</keyword>
<gene>
    <name evidence="2" type="ORF">NDU88_000411</name>
</gene>
<evidence type="ECO:0000313" key="2">
    <source>
        <dbReference type="EMBL" id="KAJ1095243.1"/>
    </source>
</evidence>
<protein>
    <submittedName>
        <fullName evidence="2">Uncharacterized protein</fullName>
    </submittedName>
</protein>
<reference evidence="2" key="1">
    <citation type="journal article" date="2022" name="bioRxiv">
        <title>Sequencing and chromosome-scale assembly of the giantPleurodeles waltlgenome.</title>
        <authorList>
            <person name="Brown T."/>
            <person name="Elewa A."/>
            <person name="Iarovenko S."/>
            <person name="Subramanian E."/>
            <person name="Araus A.J."/>
            <person name="Petzold A."/>
            <person name="Susuki M."/>
            <person name="Suzuki K.-i.T."/>
            <person name="Hayashi T."/>
            <person name="Toyoda A."/>
            <person name="Oliveira C."/>
            <person name="Osipova E."/>
            <person name="Leigh N.D."/>
            <person name="Simon A."/>
            <person name="Yun M.H."/>
        </authorList>
    </citation>
    <scope>NUCLEOTIDE SEQUENCE</scope>
    <source>
        <strain evidence="2">20211129_DDA</strain>
        <tissue evidence="2">Liver</tissue>
    </source>
</reference>
<proteinExistence type="predicted"/>
<comment type="caution">
    <text evidence="2">The sequence shown here is derived from an EMBL/GenBank/DDBJ whole genome shotgun (WGS) entry which is preliminary data.</text>
</comment>